<dbReference type="PROSITE" id="PS51257">
    <property type="entry name" value="PROKAR_LIPOPROTEIN"/>
    <property type="match status" value="1"/>
</dbReference>
<keyword evidence="3" id="KW-1185">Reference proteome</keyword>
<dbReference type="RefSeq" id="WP_166143597.1">
    <property type="nucleotide sequence ID" value="NZ_JAANYN010000002.1"/>
</dbReference>
<feature type="chain" id="PRO_5045931920" description="Methane oxygenase PmoA" evidence="1">
    <location>
        <begin position="21"/>
        <end position="403"/>
    </location>
</feature>
<protein>
    <recommendedName>
        <fullName evidence="4">Methane oxygenase PmoA</fullName>
    </recommendedName>
</protein>
<evidence type="ECO:0000313" key="2">
    <source>
        <dbReference type="EMBL" id="NHE56069.1"/>
    </source>
</evidence>
<organism evidence="2 3">
    <name type="scientific">Cyclobacterium plantarum</name>
    <dbReference type="NCBI Taxonomy" id="2716263"/>
    <lineage>
        <taxon>Bacteria</taxon>
        <taxon>Pseudomonadati</taxon>
        <taxon>Bacteroidota</taxon>
        <taxon>Cytophagia</taxon>
        <taxon>Cytophagales</taxon>
        <taxon>Cyclobacteriaceae</taxon>
        <taxon>Cyclobacterium</taxon>
    </lineage>
</organism>
<accession>A0ABX0H2P0</accession>
<feature type="signal peptide" evidence="1">
    <location>
        <begin position="1"/>
        <end position="20"/>
    </location>
</feature>
<dbReference type="InterPro" id="IPR029475">
    <property type="entry name" value="DUF6807"/>
</dbReference>
<evidence type="ECO:0008006" key="4">
    <source>
        <dbReference type="Google" id="ProtNLM"/>
    </source>
</evidence>
<comment type="caution">
    <text evidence="2">The sequence shown here is derived from an EMBL/GenBank/DDBJ whole genome shotgun (WGS) entry which is preliminary data.</text>
</comment>
<dbReference type="EMBL" id="JAANYN010000002">
    <property type="protein sequence ID" value="NHE56069.1"/>
    <property type="molecule type" value="Genomic_DNA"/>
</dbReference>
<gene>
    <name evidence="2" type="ORF">G9Q97_04495</name>
</gene>
<sequence>MMLKNIFTVTLAVTVMFACSSPPLMRFTLESGDVERKNSPLLISIDKELSVGSNYELIHEESGQAYPAQVLESGQLLVFIDSMAARTTASYALRQNTEEKATIQGPAISSSEEGLEIAIDGNPVLFYQTATAFPPEGLPDYYKRSGMIHPLYSPDGQVLTDAFPAGHTHQHAIFNAWVNTRFKGEKVDFWNQHQETGTVEHVDLVHTEEGVNTALFESILSHISLKDGEVLEEKWRVMVYPTSDYYLFDLYSEQTNTSNDTLFVLDYHYGGMGFRGSREWNEVDSVHFTNSWNIMTSEGFTNENANHTHAAWVAAFGEVDGKTAGSTIFGFPDNFRYPQAIRVHPTMPYWVYAPMVDGEFYIAPGETFKSSFRYYVHQGEPDEKVIENITNDLMNPIRVNVLD</sequence>
<evidence type="ECO:0000256" key="1">
    <source>
        <dbReference type="SAM" id="SignalP"/>
    </source>
</evidence>
<keyword evidence="1" id="KW-0732">Signal</keyword>
<proteinExistence type="predicted"/>
<dbReference type="Proteomes" id="UP000649799">
    <property type="component" value="Unassembled WGS sequence"/>
</dbReference>
<reference evidence="2 3" key="1">
    <citation type="submission" date="2020-03" db="EMBL/GenBank/DDBJ databases">
        <title>Cyclobacterium plantarum sp. nov., a marine bacterium isolated from a coastal-marine wetland.</title>
        <authorList>
            <person name="Sanchez-Porro C."/>
            <person name="Ventosa A."/>
            <person name="Amoozegar M."/>
        </authorList>
    </citation>
    <scope>NUCLEOTIDE SEQUENCE [LARGE SCALE GENOMIC DNA]</scope>
    <source>
        <strain evidence="2 3">GBPx2</strain>
    </source>
</reference>
<name>A0ABX0H2P0_9BACT</name>
<evidence type="ECO:0000313" key="3">
    <source>
        <dbReference type="Proteomes" id="UP000649799"/>
    </source>
</evidence>
<dbReference type="Pfam" id="PF14100">
    <property type="entry name" value="DUF6807"/>
    <property type="match status" value="1"/>
</dbReference>